<dbReference type="Proteomes" id="UP001224775">
    <property type="component" value="Unassembled WGS sequence"/>
</dbReference>
<organism evidence="3 4">
    <name type="scientific">Skeletonema marinoi</name>
    <dbReference type="NCBI Taxonomy" id="267567"/>
    <lineage>
        <taxon>Eukaryota</taxon>
        <taxon>Sar</taxon>
        <taxon>Stramenopiles</taxon>
        <taxon>Ochrophyta</taxon>
        <taxon>Bacillariophyta</taxon>
        <taxon>Coscinodiscophyceae</taxon>
        <taxon>Thalassiosirophycidae</taxon>
        <taxon>Thalassiosirales</taxon>
        <taxon>Skeletonemataceae</taxon>
        <taxon>Skeletonema</taxon>
        <taxon>Skeletonema marinoi-dohrnii complex</taxon>
    </lineage>
</organism>
<comment type="caution">
    <text evidence="3">The sequence shown here is derived from an EMBL/GenBank/DDBJ whole genome shotgun (WGS) entry which is preliminary data.</text>
</comment>
<accession>A0AAD8XTM5</accession>
<evidence type="ECO:0000256" key="2">
    <source>
        <dbReference type="SAM" id="MobiDB-lite"/>
    </source>
</evidence>
<evidence type="ECO:0000256" key="1">
    <source>
        <dbReference type="SAM" id="Coils"/>
    </source>
</evidence>
<keyword evidence="4" id="KW-1185">Reference proteome</keyword>
<sequence length="135" mass="15590">MTRNVSFSHLQVREYEVTLGDNPSVSSGVPLSLGWRYNPNERISKLDSDEEKDSSSPRRRSLKLSDRERHRRLSANPNVSVQDLQSVLQAVANIRLERKKSLNELREERRMLKQQQKLQSRSISMGVMSVNRVVS</sequence>
<protein>
    <submittedName>
        <fullName evidence="3">Uncharacterized protein</fullName>
    </submittedName>
</protein>
<name>A0AAD8XTM5_9STRA</name>
<feature type="region of interest" description="Disordered" evidence="2">
    <location>
        <begin position="45"/>
        <end position="78"/>
    </location>
</feature>
<evidence type="ECO:0000313" key="4">
    <source>
        <dbReference type="Proteomes" id="UP001224775"/>
    </source>
</evidence>
<evidence type="ECO:0000313" key="3">
    <source>
        <dbReference type="EMBL" id="KAK1733156.1"/>
    </source>
</evidence>
<proteinExistence type="predicted"/>
<dbReference type="AlphaFoldDB" id="A0AAD8XTM5"/>
<reference evidence="3" key="1">
    <citation type="submission" date="2023-06" db="EMBL/GenBank/DDBJ databases">
        <title>Survivors Of The Sea: Transcriptome response of Skeletonema marinoi to long-term dormancy.</title>
        <authorList>
            <person name="Pinder M.I.M."/>
            <person name="Kourtchenko O."/>
            <person name="Robertson E.K."/>
            <person name="Larsson T."/>
            <person name="Maumus F."/>
            <person name="Osuna-Cruz C.M."/>
            <person name="Vancaester E."/>
            <person name="Stenow R."/>
            <person name="Vandepoele K."/>
            <person name="Ploug H."/>
            <person name="Bruchert V."/>
            <person name="Godhe A."/>
            <person name="Topel M."/>
        </authorList>
    </citation>
    <scope>NUCLEOTIDE SEQUENCE</scope>
    <source>
        <strain evidence="3">R05AC</strain>
    </source>
</reference>
<keyword evidence="1" id="KW-0175">Coiled coil</keyword>
<dbReference type="EMBL" id="JATAAI010000053">
    <property type="protein sequence ID" value="KAK1733156.1"/>
    <property type="molecule type" value="Genomic_DNA"/>
</dbReference>
<feature type="coiled-coil region" evidence="1">
    <location>
        <begin position="95"/>
        <end position="122"/>
    </location>
</feature>
<gene>
    <name evidence="3" type="ORF">QTG54_016133</name>
</gene>